<accession>A0A0A0EPT4</accession>
<evidence type="ECO:0000256" key="1">
    <source>
        <dbReference type="ARBA" id="ARBA00009369"/>
    </source>
</evidence>
<dbReference type="Pfam" id="PF04085">
    <property type="entry name" value="MreC"/>
    <property type="match status" value="1"/>
</dbReference>
<comment type="similarity">
    <text evidence="1">Belongs to the MreC family.</text>
</comment>
<dbReference type="InterPro" id="IPR007221">
    <property type="entry name" value="MreC"/>
</dbReference>
<dbReference type="EMBL" id="AVPU01000053">
    <property type="protein sequence ID" value="KGM52240.1"/>
    <property type="molecule type" value="Genomic_DNA"/>
</dbReference>
<evidence type="ECO:0000313" key="7">
    <source>
        <dbReference type="Proteomes" id="UP000029998"/>
    </source>
</evidence>
<comment type="caution">
    <text evidence="6">The sequence shown here is derived from an EMBL/GenBank/DDBJ whole genome shotgun (WGS) entry which is preliminary data.</text>
</comment>
<dbReference type="PANTHER" id="PTHR34138">
    <property type="entry name" value="CELL SHAPE-DETERMINING PROTEIN MREC"/>
    <property type="match status" value="1"/>
</dbReference>
<dbReference type="GO" id="GO:0008360">
    <property type="term" value="P:regulation of cell shape"/>
    <property type="evidence" value="ECO:0007669"/>
    <property type="project" value="UniProtKB-KW"/>
</dbReference>
<evidence type="ECO:0000256" key="4">
    <source>
        <dbReference type="ARBA" id="ARBA00032089"/>
    </source>
</evidence>
<dbReference type="InterPro" id="IPR042177">
    <property type="entry name" value="Cell/Rod_1"/>
</dbReference>
<sequence length="291" mass="31026">MPPYAGPPTPPRSGEIADSLRLMIYLGLAVALIVLDHRGGWLHQARQQFSLVVQPLWAVAGWPGQAMRRVQDDAGTLGQLTEENQRLRQELLLSQARMARLRTVAADNERLRGLLDAAQTSSVDVQLAPILDIDLDPTRQRIVVRAGSADGVRVGQSVIDAGGLLGQVIETKPQQSSVLLITDPAHAVPVAVVRNGVRLVAYGRGEGGRLRLGNIPTSSDVKVGDELITSGLGGRFPAGFLVGTITDLSPDESRAYLQGEVRPAAQLDRGRDVLLLRAAPPMAPAPSAPPQ</sequence>
<dbReference type="InterPro" id="IPR042175">
    <property type="entry name" value="Cell/Rod_MreC_2"/>
</dbReference>
<proteinExistence type="inferred from homology"/>
<keyword evidence="3" id="KW-0133">Cell shape</keyword>
<dbReference type="Proteomes" id="UP000029998">
    <property type="component" value="Unassembled WGS sequence"/>
</dbReference>
<dbReference type="Gene3D" id="2.40.10.350">
    <property type="entry name" value="Rod shape-determining protein MreC, domain 2"/>
    <property type="match status" value="1"/>
</dbReference>
<dbReference type="STRING" id="1385517.N800_12535"/>
<protein>
    <recommendedName>
        <fullName evidence="2">Cell shape-determining protein MreC</fullName>
    </recommendedName>
    <alternativeName>
        <fullName evidence="4">Cell shape protein MreC</fullName>
    </alternativeName>
</protein>
<dbReference type="AlphaFoldDB" id="A0A0A0EPT4"/>
<feature type="domain" description="Rod shape-determining protein MreC beta-barrel core" evidence="5">
    <location>
        <begin position="132"/>
        <end position="276"/>
    </location>
</feature>
<dbReference type="OrthoDB" id="9808025at2"/>
<reference evidence="6 7" key="1">
    <citation type="submission" date="2013-08" db="EMBL/GenBank/DDBJ databases">
        <title>Genome sequencing of Lysobacter.</title>
        <authorList>
            <person name="Zhang S."/>
            <person name="Wang G."/>
        </authorList>
    </citation>
    <scope>NUCLEOTIDE SEQUENCE [LARGE SCALE GENOMIC DNA]</scope>
    <source>
        <strain evidence="6 7">GH1-9</strain>
    </source>
</reference>
<dbReference type="eggNOG" id="COG1792">
    <property type="taxonomic scope" value="Bacteria"/>
</dbReference>
<dbReference type="GO" id="GO:0005886">
    <property type="term" value="C:plasma membrane"/>
    <property type="evidence" value="ECO:0007669"/>
    <property type="project" value="TreeGrafter"/>
</dbReference>
<dbReference type="PIRSF" id="PIRSF038471">
    <property type="entry name" value="MreC"/>
    <property type="match status" value="1"/>
</dbReference>
<evidence type="ECO:0000259" key="5">
    <source>
        <dbReference type="Pfam" id="PF04085"/>
    </source>
</evidence>
<evidence type="ECO:0000313" key="6">
    <source>
        <dbReference type="EMBL" id="KGM52240.1"/>
    </source>
</evidence>
<organism evidence="6 7">
    <name type="scientific">Lysobacter daejeonensis GH1-9</name>
    <dbReference type="NCBI Taxonomy" id="1385517"/>
    <lineage>
        <taxon>Bacteria</taxon>
        <taxon>Pseudomonadati</taxon>
        <taxon>Pseudomonadota</taxon>
        <taxon>Gammaproteobacteria</taxon>
        <taxon>Lysobacterales</taxon>
        <taxon>Lysobacteraceae</taxon>
        <taxon>Aerolutibacter</taxon>
    </lineage>
</organism>
<evidence type="ECO:0000256" key="2">
    <source>
        <dbReference type="ARBA" id="ARBA00013855"/>
    </source>
</evidence>
<feature type="non-terminal residue" evidence="6">
    <location>
        <position position="291"/>
    </location>
</feature>
<name>A0A0A0EPT4_9GAMM</name>
<dbReference type="InterPro" id="IPR055342">
    <property type="entry name" value="MreC_beta-barrel_core"/>
</dbReference>
<dbReference type="PANTHER" id="PTHR34138:SF1">
    <property type="entry name" value="CELL SHAPE-DETERMINING PROTEIN MREC"/>
    <property type="match status" value="1"/>
</dbReference>
<dbReference type="NCBIfam" id="TIGR00219">
    <property type="entry name" value="mreC"/>
    <property type="match status" value="1"/>
</dbReference>
<dbReference type="RefSeq" id="WP_036140344.1">
    <property type="nucleotide sequence ID" value="NZ_AVPU01000053.1"/>
</dbReference>
<evidence type="ECO:0000256" key="3">
    <source>
        <dbReference type="ARBA" id="ARBA00022960"/>
    </source>
</evidence>
<keyword evidence="7" id="KW-1185">Reference proteome</keyword>
<gene>
    <name evidence="6" type="ORF">N800_12535</name>
</gene>
<dbReference type="Gene3D" id="2.40.10.340">
    <property type="entry name" value="Rod shape-determining protein MreC, domain 1"/>
    <property type="match status" value="1"/>
</dbReference>